<evidence type="ECO:0000256" key="1">
    <source>
        <dbReference type="ARBA" id="ARBA00023242"/>
    </source>
</evidence>
<dbReference type="InterPro" id="IPR005033">
    <property type="entry name" value="YEATS"/>
</dbReference>
<comment type="similarity">
    <text evidence="3">Belongs to the YAF9 family.</text>
</comment>
<dbReference type="GO" id="GO:0005737">
    <property type="term" value="C:cytoplasm"/>
    <property type="evidence" value="ECO:0007669"/>
    <property type="project" value="UniProtKB-SubCell"/>
</dbReference>
<evidence type="ECO:0000259" key="5">
    <source>
        <dbReference type="PROSITE" id="PS51037"/>
    </source>
</evidence>
<evidence type="ECO:0000256" key="2">
    <source>
        <dbReference type="PROSITE-ProRule" id="PRU00376"/>
    </source>
</evidence>
<keyword evidence="3" id="KW-0805">Transcription regulation</keyword>
<dbReference type="OrthoDB" id="16041at2759"/>
<keyword evidence="3" id="KW-0234">DNA repair</keyword>
<evidence type="ECO:0000256" key="3">
    <source>
        <dbReference type="RuleBase" id="RU367117"/>
    </source>
</evidence>
<keyword evidence="3" id="KW-0156">Chromatin regulator</keyword>
<dbReference type="EMBL" id="KZ819608">
    <property type="protein sequence ID" value="PWN31471.1"/>
    <property type="molecule type" value="Genomic_DNA"/>
</dbReference>
<protein>
    <recommendedName>
        <fullName evidence="3">Protein AF-9 homolog</fullName>
    </recommendedName>
</protein>
<keyword evidence="7" id="KW-1185">Reference proteome</keyword>
<dbReference type="GO" id="GO:0006355">
    <property type="term" value="P:regulation of DNA-templated transcription"/>
    <property type="evidence" value="ECO:0007669"/>
    <property type="project" value="InterPro"/>
</dbReference>
<keyword evidence="3" id="KW-0175">Coiled coil</keyword>
<feature type="compositionally biased region" description="Polar residues" evidence="4">
    <location>
        <begin position="65"/>
        <end position="77"/>
    </location>
</feature>
<dbReference type="InParanoid" id="A0A316V4Q4"/>
<dbReference type="STRING" id="1280837.A0A316V4Q4"/>
<dbReference type="Gene3D" id="2.60.40.1970">
    <property type="entry name" value="YEATS domain"/>
    <property type="match status" value="1"/>
</dbReference>
<keyword evidence="3" id="KW-0010">Activator</keyword>
<keyword evidence="3" id="KW-0804">Transcription</keyword>
<organism evidence="6 7">
    <name type="scientific">Meira miltonrushii</name>
    <dbReference type="NCBI Taxonomy" id="1280837"/>
    <lineage>
        <taxon>Eukaryota</taxon>
        <taxon>Fungi</taxon>
        <taxon>Dikarya</taxon>
        <taxon>Basidiomycota</taxon>
        <taxon>Ustilaginomycotina</taxon>
        <taxon>Exobasidiomycetes</taxon>
        <taxon>Exobasidiales</taxon>
        <taxon>Brachybasidiaceae</taxon>
        <taxon>Meira</taxon>
    </lineage>
</organism>
<comment type="domain">
    <text evidence="3">The coiled-coil domain is required for assembly into the NuA4 complex.</text>
</comment>
<keyword evidence="1 2" id="KW-0539">Nucleus</keyword>
<evidence type="ECO:0000313" key="7">
    <source>
        <dbReference type="Proteomes" id="UP000245771"/>
    </source>
</evidence>
<dbReference type="GO" id="GO:0006325">
    <property type="term" value="P:chromatin organization"/>
    <property type="evidence" value="ECO:0007669"/>
    <property type="project" value="UniProtKB-KW"/>
</dbReference>
<dbReference type="PANTHER" id="PTHR23195">
    <property type="entry name" value="YEATS DOMAIN"/>
    <property type="match status" value="1"/>
</dbReference>
<comment type="subcellular location">
    <subcellularLocation>
        <location evidence="3">Nucleus</location>
    </subcellularLocation>
    <subcellularLocation>
        <location evidence="3">Cytoplasm</location>
    </subcellularLocation>
</comment>
<feature type="domain" description="YEATS" evidence="5">
    <location>
        <begin position="7"/>
        <end position="339"/>
    </location>
</feature>
<dbReference type="InterPro" id="IPR038704">
    <property type="entry name" value="YEAST_sf"/>
</dbReference>
<accession>A0A316V4Q4</accession>
<feature type="coiled-coil region" evidence="3">
    <location>
        <begin position="407"/>
        <end position="438"/>
    </location>
</feature>
<gene>
    <name evidence="3" type="primary">YAF9</name>
    <name evidence="6" type="ORF">FA14DRAFT_162726</name>
</gene>
<dbReference type="AlphaFoldDB" id="A0A316V4Q4"/>
<sequence length="448" mass="48124">MSANVKRMRGLAIHRGILIGNTATPLSEAERIVSAPDHTHKWTVAVRSVASHPLPSISEADQLGLASSSRGTHQNADGSGAGTNVGASISGSNNAEREVSVSGTPAPSTGVSTRGRESETDYHKMVGGKDDISHFIKRVQFKLHETYPQHTRNIDKPPFQVTETGWGEFDIQIKIFFVPESGEKPISTFHRLKLHPWHPVTIPAPEVGLGNPEGSADAPTITTGANETIADTSVAEGQADTTMEDTEAGQDETQEVAGDVSVQEGETSVSNIGEATNASITAIKNEETSTPMVHETRSASAAAHPTALRPLPSVVHSWAYDEIVFPEPTESFYEVLIKHPPTPLPTQSAQAFSDPASFQRYKTALSQLDDTSGPQGRDLRLESGVLPPHPLHDSSGALFDALSQEAMQAEGERLDQARRNAVQELEETRAKLIEGERKLRSGRPISAI</sequence>
<evidence type="ECO:0000256" key="4">
    <source>
        <dbReference type="SAM" id="MobiDB-lite"/>
    </source>
</evidence>
<dbReference type="InterPro" id="IPR055129">
    <property type="entry name" value="YEATS_dom"/>
</dbReference>
<feature type="compositionally biased region" description="Basic and acidic residues" evidence="4">
    <location>
        <begin position="114"/>
        <end position="126"/>
    </location>
</feature>
<dbReference type="PROSITE" id="PS51037">
    <property type="entry name" value="YEATS"/>
    <property type="match status" value="1"/>
</dbReference>
<dbReference type="Proteomes" id="UP000245771">
    <property type="component" value="Unassembled WGS sequence"/>
</dbReference>
<keyword evidence="3" id="KW-0227">DNA damage</keyword>
<reference evidence="6 7" key="1">
    <citation type="journal article" date="2018" name="Mol. Biol. Evol.">
        <title>Broad Genomic Sampling Reveals a Smut Pathogenic Ancestry of the Fungal Clade Ustilaginomycotina.</title>
        <authorList>
            <person name="Kijpornyongpan T."/>
            <person name="Mondo S.J."/>
            <person name="Barry K."/>
            <person name="Sandor L."/>
            <person name="Lee J."/>
            <person name="Lipzen A."/>
            <person name="Pangilinan J."/>
            <person name="LaButti K."/>
            <person name="Hainaut M."/>
            <person name="Henrissat B."/>
            <person name="Grigoriev I.V."/>
            <person name="Spatafora J.W."/>
            <person name="Aime M.C."/>
        </authorList>
    </citation>
    <scope>NUCLEOTIDE SEQUENCE [LARGE SCALE GENOMIC DNA]</scope>
    <source>
        <strain evidence="6 7">MCA 3882</strain>
    </source>
</reference>
<dbReference type="GO" id="GO:0006281">
    <property type="term" value="P:DNA repair"/>
    <property type="evidence" value="ECO:0007669"/>
    <property type="project" value="UniProtKB-UniRule"/>
</dbReference>
<dbReference type="GO" id="GO:0000812">
    <property type="term" value="C:Swr1 complex"/>
    <property type="evidence" value="ECO:0007669"/>
    <property type="project" value="UniProtKB-UniRule"/>
</dbReference>
<evidence type="ECO:0000313" key="6">
    <source>
        <dbReference type="EMBL" id="PWN31471.1"/>
    </source>
</evidence>
<proteinExistence type="inferred from homology"/>
<name>A0A316V4Q4_9BASI</name>
<feature type="region of interest" description="Disordered" evidence="4">
    <location>
        <begin position="64"/>
        <end position="126"/>
    </location>
</feature>
<comment type="subunit">
    <text evidence="3">Component of the SWR1 chromatin-remodeling complex and of the NuA4 histone acetyltransferase complex.</text>
</comment>
<feature type="compositionally biased region" description="Polar residues" evidence="4">
    <location>
        <begin position="85"/>
        <end position="94"/>
    </location>
</feature>
<dbReference type="Pfam" id="PF03366">
    <property type="entry name" value="YEATS"/>
    <property type="match status" value="1"/>
</dbReference>
<keyword evidence="3" id="KW-0963">Cytoplasm</keyword>
<comment type="function">
    <text evidence="3">Component of the SWR1 complex which mediates the ATP-dependent exchange of histone H2A for an H2A variant leading to transcriptional regulation of selected genes by chromatin remodeling. Component of the NuA4 histone acetyltransferase complex which is involved in transcriptional activation of selected genes principally by acetylation of nucleosomal histones H4 and H2A. The NuA4 complex is also involved in DNA repair. Yaf9 may also be required for viability in conditions in which the structural integrity of the spindle is compromised.</text>
</comment>
<feature type="compositionally biased region" description="Polar residues" evidence="4">
    <location>
        <begin position="101"/>
        <end position="112"/>
    </location>
</feature>